<dbReference type="EMBL" id="CP017102">
    <property type="protein sequence ID" value="APO69765.1"/>
    <property type="molecule type" value="Genomic_DNA"/>
</dbReference>
<evidence type="ECO:0000313" key="2">
    <source>
        <dbReference type="EMBL" id="APO69765.1"/>
    </source>
</evidence>
<keyword evidence="2" id="KW-0540">Nuclease</keyword>
<evidence type="ECO:0000313" key="3">
    <source>
        <dbReference type="Proteomes" id="UP000184749"/>
    </source>
</evidence>
<accession>A0A1L5NPC8</accession>
<reference evidence="2 3" key="1">
    <citation type="submission" date="2016-09" db="EMBL/GenBank/DDBJ databases">
        <title>The complete genome sequences of Rhizobium gallicum, symbiovars gallicum and phaseoli, symbionts associated to common bean (Phaseolus vulgaris).</title>
        <authorList>
            <person name="Bustos P."/>
            <person name="Santamaria R.I."/>
            <person name="Perez-Carrascal O.M."/>
            <person name="Juarez S."/>
            <person name="Lozano L."/>
            <person name="Martinez-Flores I."/>
            <person name="Martinez-Romero E."/>
            <person name="Cevallos M."/>
            <person name="Romero D."/>
            <person name="Davila G."/>
            <person name="Gonzalez V."/>
        </authorList>
    </citation>
    <scope>NUCLEOTIDE SEQUENCE [LARGE SCALE GENOMIC DNA]</scope>
    <source>
        <strain evidence="2 3">IE4872</strain>
        <plasmid evidence="3">prgalie4872a</plasmid>
    </source>
</reference>
<dbReference type="CDD" id="cd00085">
    <property type="entry name" value="HNHc"/>
    <property type="match status" value="1"/>
</dbReference>
<dbReference type="GO" id="GO:0004519">
    <property type="term" value="F:endonuclease activity"/>
    <property type="evidence" value="ECO:0007669"/>
    <property type="project" value="UniProtKB-KW"/>
</dbReference>
<sequence>MSPDPRSLAERISAETGLEFSGREGRDNDGTRWLELQPAGYPPGQTFTLRTLIGWRRLDVHFRPGNFAGDLMSAMGSADETGRRTFRAVLDVCRDAEAEISLIINGATYSPDDSAIWETQWRSFSLDVRRGMLAINEGNAEEDMRQVELWTARVAAAVLALLPVEAEDDGAEASFHVSGLPEGARTRIEVNRYERDRRNRAAALAIHGYSCKACKLDLGERYGAAAAGLIEVHHVTPVSQLGEDYIIDPRTDLTPLCPNCHSVAHRRNPPYSVDDLREMLASTHEK</sequence>
<evidence type="ECO:0000259" key="1">
    <source>
        <dbReference type="Pfam" id="PF01844"/>
    </source>
</evidence>
<dbReference type="Pfam" id="PF01844">
    <property type="entry name" value="HNH"/>
    <property type="match status" value="1"/>
</dbReference>
<dbReference type="OrthoDB" id="9802640at2"/>
<dbReference type="InterPro" id="IPR002711">
    <property type="entry name" value="HNH"/>
</dbReference>
<feature type="domain" description="HNH" evidence="1">
    <location>
        <begin position="228"/>
        <end position="267"/>
    </location>
</feature>
<dbReference type="AlphaFoldDB" id="A0A1L5NPC8"/>
<gene>
    <name evidence="2" type="ORF">IE4872_PA00016</name>
</gene>
<dbReference type="GO" id="GO:0008270">
    <property type="term" value="F:zinc ion binding"/>
    <property type="evidence" value="ECO:0007669"/>
    <property type="project" value="InterPro"/>
</dbReference>
<dbReference type="GO" id="GO:0003676">
    <property type="term" value="F:nucleic acid binding"/>
    <property type="evidence" value="ECO:0007669"/>
    <property type="project" value="InterPro"/>
</dbReference>
<dbReference type="Gene3D" id="1.10.30.50">
    <property type="match status" value="1"/>
</dbReference>
<keyword evidence="2" id="KW-0378">Hydrolase</keyword>
<proteinExistence type="predicted"/>
<geneLocation type="plasmid" evidence="3">
    <name>prgalie4872a</name>
</geneLocation>
<dbReference type="RefSeq" id="WP_074070489.1">
    <property type="nucleotide sequence ID" value="NZ_CP017102.1"/>
</dbReference>
<dbReference type="InterPro" id="IPR003615">
    <property type="entry name" value="HNH_nuc"/>
</dbReference>
<name>A0A1L5NPC8_9HYPH</name>
<organism evidence="2 3">
    <name type="scientific">Rhizobium gallicum</name>
    <dbReference type="NCBI Taxonomy" id="56730"/>
    <lineage>
        <taxon>Bacteria</taxon>
        <taxon>Pseudomonadati</taxon>
        <taxon>Pseudomonadota</taxon>
        <taxon>Alphaproteobacteria</taxon>
        <taxon>Hyphomicrobiales</taxon>
        <taxon>Rhizobiaceae</taxon>
        <taxon>Rhizobium/Agrobacterium group</taxon>
        <taxon>Rhizobium</taxon>
    </lineage>
</organism>
<keyword evidence="2" id="KW-0255">Endonuclease</keyword>
<dbReference type="Proteomes" id="UP000184749">
    <property type="component" value="Plasmid pRgalIE4872a"/>
</dbReference>
<keyword evidence="2" id="KW-0614">Plasmid</keyword>
<protein>
    <submittedName>
        <fullName evidence="2">HNH endonuclease domain-containing protein</fullName>
    </submittedName>
</protein>